<dbReference type="EMBL" id="CCMZ01000007">
    <property type="protein sequence ID" value="CDX14068.1"/>
    <property type="molecule type" value="Genomic_DNA"/>
</dbReference>
<evidence type="ECO:0000313" key="6">
    <source>
        <dbReference type="Proteomes" id="UP000045285"/>
    </source>
</evidence>
<dbReference type="Proteomes" id="UP000045285">
    <property type="component" value="Unassembled WGS sequence"/>
</dbReference>
<comment type="similarity">
    <text evidence="1 4">Belongs to the trimethylamine methyltransferase family.</text>
</comment>
<keyword evidence="6" id="KW-1185">Reference proteome</keyword>
<keyword evidence="3 4" id="KW-0808">Transferase</keyword>
<dbReference type="GO" id="GO:0032259">
    <property type="term" value="P:methylation"/>
    <property type="evidence" value="ECO:0007669"/>
    <property type="project" value="UniProtKB-KW"/>
</dbReference>
<protein>
    <recommendedName>
        <fullName evidence="4">Methyltransferase</fullName>
        <ecNumber evidence="4">2.1.1.-</ecNumber>
    </recommendedName>
</protein>
<organism evidence="5 6">
    <name type="scientific">Mesorhizobium plurifarium</name>
    <dbReference type="NCBI Taxonomy" id="69974"/>
    <lineage>
        <taxon>Bacteria</taxon>
        <taxon>Pseudomonadati</taxon>
        <taxon>Pseudomonadota</taxon>
        <taxon>Alphaproteobacteria</taxon>
        <taxon>Hyphomicrobiales</taxon>
        <taxon>Phyllobacteriaceae</taxon>
        <taxon>Mesorhizobium</taxon>
    </lineage>
</organism>
<dbReference type="InterPro" id="IPR010426">
    <property type="entry name" value="MTTB_MeTrfase"/>
</dbReference>
<dbReference type="Gene3D" id="3.20.20.480">
    <property type="entry name" value="Trimethylamine methyltransferase-like"/>
    <property type="match status" value="1"/>
</dbReference>
<dbReference type="AlphaFoldDB" id="A0A090DJN9"/>
<dbReference type="Pfam" id="PF06253">
    <property type="entry name" value="MTTB"/>
    <property type="match status" value="1"/>
</dbReference>
<name>A0A090DJN9_MESPL</name>
<dbReference type="PIRSF" id="PIRSF037567">
    <property type="entry name" value="MTTB_MeTrfase"/>
    <property type="match status" value="1"/>
</dbReference>
<sequence length="512" mass="56374">MERIAARRRPGRPQREVGGIAQRPWKQLTRPYAPIEVLSADQVQAIHEMGLTILEEIGMRVLQPRARQLYRAAGCTVDEGEMRVRFDRAMVMERVAMAPSSFELRARNPQKNVKVGGRHCILSSVGGPAYVMDNDRGRRPGTYAEMCDYLKLIQSFNVLHQEGGGPFEPLDLHQNTRHLDLYYAEITLLDKNWQPQALGHGRAIDALEMVAISLGTTRENLAREMPVFTGIINTNSPLQLDEPMAEGLIALAEHGQVNVITPFTLAGAMSPVTLAGALSQQHAEALAGIVLTQIVRPGVPVMYGGFTSNVDMKTGAPAFGTPEYTQAAQITGQLCRLIGVPFRSSNVTAANAVDAQAAYESAMSLWGCLMGGANLVLHAAGWLGGGLTASFEKLVIDAEMLQMMSAYFDPPVVDIDTLALDAVREVGPAGHFFGAAHTMQRYERAFYSPLVSNWDNYDTWVERGQITARERANVIWKRMVAEYEQPPIDPGIDEALRDYMERRKREGGSPLN</sequence>
<evidence type="ECO:0000256" key="2">
    <source>
        <dbReference type="ARBA" id="ARBA00022603"/>
    </source>
</evidence>
<evidence type="ECO:0000256" key="1">
    <source>
        <dbReference type="ARBA" id="ARBA00007137"/>
    </source>
</evidence>
<proteinExistence type="inferred from homology"/>
<evidence type="ECO:0000256" key="3">
    <source>
        <dbReference type="ARBA" id="ARBA00022679"/>
    </source>
</evidence>
<evidence type="ECO:0000313" key="5">
    <source>
        <dbReference type="EMBL" id="CDX14068.1"/>
    </source>
</evidence>
<reference evidence="6" key="1">
    <citation type="submission" date="2014-08" db="EMBL/GenBank/DDBJ databases">
        <authorList>
            <person name="Moulin L."/>
        </authorList>
    </citation>
    <scope>NUCLEOTIDE SEQUENCE [LARGE SCALE GENOMIC DNA]</scope>
</reference>
<dbReference type="GO" id="GO:0015948">
    <property type="term" value="P:methanogenesis"/>
    <property type="evidence" value="ECO:0007669"/>
    <property type="project" value="UniProtKB-UniRule"/>
</dbReference>
<dbReference type="InterPro" id="IPR038601">
    <property type="entry name" value="MttB-like_sf"/>
</dbReference>
<keyword evidence="2 5" id="KW-0489">Methyltransferase</keyword>
<dbReference type="EC" id="2.1.1.-" evidence="4"/>
<gene>
    <name evidence="5" type="ORF">MPL3356_150196</name>
</gene>
<evidence type="ECO:0000256" key="4">
    <source>
        <dbReference type="PIRNR" id="PIRNR037567"/>
    </source>
</evidence>
<accession>A0A090DJN9</accession>
<dbReference type="STRING" id="69974.MPLDJ20_20361"/>
<dbReference type="GO" id="GO:0008168">
    <property type="term" value="F:methyltransferase activity"/>
    <property type="evidence" value="ECO:0007669"/>
    <property type="project" value="UniProtKB-KW"/>
</dbReference>